<feature type="domain" description="RNA polymerase sigma-70" evidence="5">
    <location>
        <begin position="208"/>
        <end position="234"/>
    </location>
</feature>
<proteinExistence type="predicted"/>
<name>A0A892IIL6_9BURK</name>
<gene>
    <name evidence="6" type="ORF">I6K02_20350</name>
</gene>
<dbReference type="PRINTS" id="PR00046">
    <property type="entry name" value="SIGMA70FCT"/>
</dbReference>
<dbReference type="NCBIfam" id="NF005413">
    <property type="entry name" value="PRK06986.1"/>
    <property type="match status" value="1"/>
</dbReference>
<dbReference type="PROSITE" id="PS00716">
    <property type="entry name" value="SIGMA70_2"/>
    <property type="match status" value="1"/>
</dbReference>
<keyword evidence="7" id="KW-1185">Reference proteome</keyword>
<dbReference type="GO" id="GO:0006352">
    <property type="term" value="P:DNA-templated transcription initiation"/>
    <property type="evidence" value="ECO:0007669"/>
    <property type="project" value="InterPro"/>
</dbReference>
<dbReference type="Gene3D" id="1.20.140.160">
    <property type="match status" value="1"/>
</dbReference>
<dbReference type="PANTHER" id="PTHR30385:SF7">
    <property type="entry name" value="RNA POLYMERASE SIGMA FACTOR FLIA"/>
    <property type="match status" value="1"/>
</dbReference>
<dbReference type="SUPFAM" id="SSF88659">
    <property type="entry name" value="Sigma3 and sigma4 domains of RNA polymerase sigma factors"/>
    <property type="match status" value="2"/>
</dbReference>
<keyword evidence="3" id="KW-0238">DNA-binding</keyword>
<dbReference type="GeneID" id="93130643"/>
<keyword evidence="2" id="KW-0731">Sigma factor</keyword>
<evidence type="ECO:0000256" key="4">
    <source>
        <dbReference type="ARBA" id="ARBA00023163"/>
    </source>
</evidence>
<keyword evidence="1" id="KW-0805">Transcription regulation</keyword>
<dbReference type="InterPro" id="IPR013325">
    <property type="entry name" value="RNA_pol_sigma_r2"/>
</dbReference>
<dbReference type="InterPro" id="IPR013324">
    <property type="entry name" value="RNA_pol_sigma_r3/r4-like"/>
</dbReference>
<organism evidence="6 7">
    <name type="scientific">Burkholderia dolosa</name>
    <dbReference type="NCBI Taxonomy" id="152500"/>
    <lineage>
        <taxon>Bacteria</taxon>
        <taxon>Pseudomonadati</taxon>
        <taxon>Pseudomonadota</taxon>
        <taxon>Betaproteobacteria</taxon>
        <taxon>Burkholderiales</taxon>
        <taxon>Burkholderiaceae</taxon>
        <taxon>Burkholderia</taxon>
        <taxon>Burkholderia cepacia complex</taxon>
    </lineage>
</organism>
<dbReference type="PANTHER" id="PTHR30385">
    <property type="entry name" value="SIGMA FACTOR F FLAGELLAR"/>
    <property type="match status" value="1"/>
</dbReference>
<dbReference type="EMBL" id="CP069483">
    <property type="protein sequence ID" value="QRO80660.1"/>
    <property type="molecule type" value="Genomic_DNA"/>
</dbReference>
<evidence type="ECO:0000256" key="3">
    <source>
        <dbReference type="ARBA" id="ARBA00023125"/>
    </source>
</evidence>
<evidence type="ECO:0000313" key="7">
    <source>
        <dbReference type="Proteomes" id="UP000625568"/>
    </source>
</evidence>
<evidence type="ECO:0000259" key="5">
    <source>
        <dbReference type="PROSITE" id="PS00716"/>
    </source>
</evidence>
<dbReference type="InterPro" id="IPR012845">
    <property type="entry name" value="RNA_pol_sigma_FliA_WhiG"/>
</dbReference>
<evidence type="ECO:0000313" key="6">
    <source>
        <dbReference type="EMBL" id="QRO80660.1"/>
    </source>
</evidence>
<dbReference type="GO" id="GO:0003677">
    <property type="term" value="F:DNA binding"/>
    <property type="evidence" value="ECO:0007669"/>
    <property type="project" value="UniProtKB-KW"/>
</dbReference>
<dbReference type="GO" id="GO:0003899">
    <property type="term" value="F:DNA-directed RNA polymerase activity"/>
    <property type="evidence" value="ECO:0007669"/>
    <property type="project" value="InterPro"/>
</dbReference>
<protein>
    <submittedName>
        <fullName evidence="6">FliA/WhiG family RNA polymerase sigma factor</fullName>
    </submittedName>
</protein>
<reference evidence="6 7" key="1">
    <citation type="submission" date="2021-02" db="EMBL/GenBank/DDBJ databases">
        <title>FDA dAtabase for Regulatory Grade micrObial Sequences (FDA-ARGOS): Supporting development and validation of Infectious Disease Dx tests.</title>
        <authorList>
            <person name="Minogue T."/>
            <person name="Wolcott M."/>
            <person name="Wasieloski L."/>
            <person name="Aguilar W."/>
            <person name="Moore D."/>
            <person name="Jaissle J."/>
            <person name="Tallon L."/>
            <person name="Sadzewicz L."/>
            <person name="Zhao X."/>
            <person name="Boylan J."/>
            <person name="Ott S."/>
            <person name="Bowen H."/>
            <person name="Vavikolanu K."/>
            <person name="Mehta A."/>
            <person name="Aluvathingal J."/>
            <person name="Nadendla S."/>
            <person name="Yan Y."/>
            <person name="Sichtig H."/>
        </authorList>
    </citation>
    <scope>NUCLEOTIDE SEQUENCE [LARGE SCALE GENOMIC DNA]</scope>
    <source>
        <strain evidence="6 7">FDAARGOS_1272</strain>
    </source>
</reference>
<accession>A0A892IIL6</accession>
<dbReference type="InterPro" id="IPR014284">
    <property type="entry name" value="RNA_pol_sigma-70_dom"/>
</dbReference>
<dbReference type="InterPro" id="IPR007627">
    <property type="entry name" value="RNA_pol_sigma70_r2"/>
</dbReference>
<sequence length="241" mass="26979">MTSITFTEYENVQRACNGMLPRGEAHWIAEYAPLVKRVVGKLAGHGAAGIDRDDLEQIGIMGLLEALRRYGEPDDAFANYAVVRIRGAVLDELRRQDWRPRTARQGAHRLRSCERALRSKLGREPGKDDICAALGIDGVEYDRIMLDDSANELMSLDELINAHGDVPGEAQAGPEAQVLARRGIEQALLVLDEREQRVIQLYYEFDLTLPEIGAVLNLTTARICQLHRGALKKMRGYLERS</sequence>
<dbReference type="Pfam" id="PF04542">
    <property type="entry name" value="Sigma70_r2"/>
    <property type="match status" value="1"/>
</dbReference>
<evidence type="ECO:0000256" key="2">
    <source>
        <dbReference type="ARBA" id="ARBA00023082"/>
    </source>
</evidence>
<dbReference type="GO" id="GO:0016987">
    <property type="term" value="F:sigma factor activity"/>
    <property type="evidence" value="ECO:0007669"/>
    <property type="project" value="UniProtKB-KW"/>
</dbReference>
<evidence type="ECO:0000256" key="1">
    <source>
        <dbReference type="ARBA" id="ARBA00023015"/>
    </source>
</evidence>
<dbReference type="NCBIfam" id="TIGR02479">
    <property type="entry name" value="FliA_WhiG"/>
    <property type="match status" value="1"/>
</dbReference>
<dbReference type="SUPFAM" id="SSF88946">
    <property type="entry name" value="Sigma2 domain of RNA polymerase sigma factors"/>
    <property type="match status" value="1"/>
</dbReference>
<dbReference type="RefSeq" id="WP_006766958.1">
    <property type="nucleotide sequence ID" value="NZ_CABVPR010000066.1"/>
</dbReference>
<keyword evidence="4" id="KW-0804">Transcription</keyword>
<dbReference type="InterPro" id="IPR000943">
    <property type="entry name" value="RNA_pol_sigma70"/>
</dbReference>
<dbReference type="NCBIfam" id="TIGR02937">
    <property type="entry name" value="sigma70-ECF"/>
    <property type="match status" value="1"/>
</dbReference>
<dbReference type="Gene3D" id="1.10.1740.10">
    <property type="match status" value="1"/>
</dbReference>
<dbReference type="AlphaFoldDB" id="A0A892IIL6"/>
<dbReference type="CDD" id="cd06171">
    <property type="entry name" value="Sigma70_r4"/>
    <property type="match status" value="1"/>
</dbReference>
<dbReference type="InterPro" id="IPR007630">
    <property type="entry name" value="RNA_pol_sigma70_r4"/>
</dbReference>
<dbReference type="Pfam" id="PF04545">
    <property type="entry name" value="Sigma70_r4"/>
    <property type="match status" value="1"/>
</dbReference>
<dbReference type="Proteomes" id="UP000625568">
    <property type="component" value="Chromosome 2"/>
</dbReference>